<comment type="similarity">
    <text evidence="1">Belongs to the universal stress protein A family.</text>
</comment>
<name>A0ABX8LJ21_9BACT</name>
<evidence type="ECO:0000256" key="1">
    <source>
        <dbReference type="ARBA" id="ARBA00008791"/>
    </source>
</evidence>
<dbReference type="InterPro" id="IPR006016">
    <property type="entry name" value="UspA"/>
</dbReference>
<sequence length="160" mass="18006">MENYKRVLVVNRMSEYCRDAVQAGVSIARRYGSELMVLHIATNPEGTMSMAGGALNAPSAIPDDVKNYASIKDRAKDELDQMIGQEIRAGLPIKVIIKEGKPVDEIMQVVKDEKIDLMVLLAHEEGRIEHMLFGRDNDAILRRMPCSILLIKREPDSVEW</sequence>
<evidence type="ECO:0000259" key="2">
    <source>
        <dbReference type="Pfam" id="PF00582"/>
    </source>
</evidence>
<evidence type="ECO:0000313" key="3">
    <source>
        <dbReference type="EMBL" id="QXE92013.1"/>
    </source>
</evidence>
<dbReference type="EMBL" id="CP077683">
    <property type="protein sequence ID" value="QXE92013.1"/>
    <property type="molecule type" value="Genomic_DNA"/>
</dbReference>
<feature type="domain" description="UspA" evidence="2">
    <location>
        <begin position="4"/>
        <end position="152"/>
    </location>
</feature>
<evidence type="ECO:0000313" key="4">
    <source>
        <dbReference type="Proteomes" id="UP000683559"/>
    </source>
</evidence>
<dbReference type="PANTHER" id="PTHR46268">
    <property type="entry name" value="STRESS RESPONSE PROTEIN NHAX"/>
    <property type="match status" value="1"/>
</dbReference>
<dbReference type="CDD" id="cd00293">
    <property type="entry name" value="USP-like"/>
    <property type="match status" value="1"/>
</dbReference>
<proteinExistence type="inferred from homology"/>
<reference evidence="3 4" key="1">
    <citation type="submission" date="2021-06" db="EMBL/GenBank/DDBJ databases">
        <title>Gemonas diversity in paddy soil.</title>
        <authorList>
            <person name="Liu G."/>
        </authorList>
    </citation>
    <scope>NUCLEOTIDE SEQUENCE [LARGE SCALE GENOMIC DNA]</scope>
    <source>
        <strain evidence="3 4">RG2</strain>
    </source>
</reference>
<keyword evidence="4" id="KW-1185">Reference proteome</keyword>
<gene>
    <name evidence="3" type="ORF">KP001_05635</name>
</gene>
<dbReference type="RefSeq" id="WP_217288577.1">
    <property type="nucleotide sequence ID" value="NZ_CP077683.1"/>
</dbReference>
<organism evidence="3 4">
    <name type="scientific">Geomonas subterranea</name>
    <dbReference type="NCBI Taxonomy" id="2847989"/>
    <lineage>
        <taxon>Bacteria</taxon>
        <taxon>Pseudomonadati</taxon>
        <taxon>Thermodesulfobacteriota</taxon>
        <taxon>Desulfuromonadia</taxon>
        <taxon>Geobacterales</taxon>
        <taxon>Geobacteraceae</taxon>
        <taxon>Geomonas</taxon>
    </lineage>
</organism>
<dbReference type="Proteomes" id="UP000683559">
    <property type="component" value="Chromosome"/>
</dbReference>
<accession>A0ABX8LJ21</accession>
<protein>
    <submittedName>
        <fullName evidence="3">Universal stress protein</fullName>
    </submittedName>
</protein>
<dbReference type="PANTHER" id="PTHR46268:SF6">
    <property type="entry name" value="UNIVERSAL STRESS PROTEIN UP12"/>
    <property type="match status" value="1"/>
</dbReference>
<dbReference type="Pfam" id="PF00582">
    <property type="entry name" value="Usp"/>
    <property type="match status" value="1"/>
</dbReference>